<accession>A0ACA9MP92</accession>
<evidence type="ECO:0000313" key="2">
    <source>
        <dbReference type="Proteomes" id="UP000789366"/>
    </source>
</evidence>
<dbReference type="Proteomes" id="UP000789366">
    <property type="component" value="Unassembled WGS sequence"/>
</dbReference>
<comment type="caution">
    <text evidence="1">The sequence shown here is derived from an EMBL/GenBank/DDBJ whole genome shotgun (WGS) entry which is preliminary data.</text>
</comment>
<organism evidence="1 2">
    <name type="scientific">Cetraspora pellucida</name>
    <dbReference type="NCBI Taxonomy" id="1433469"/>
    <lineage>
        <taxon>Eukaryota</taxon>
        <taxon>Fungi</taxon>
        <taxon>Fungi incertae sedis</taxon>
        <taxon>Mucoromycota</taxon>
        <taxon>Glomeromycotina</taxon>
        <taxon>Glomeromycetes</taxon>
        <taxon>Diversisporales</taxon>
        <taxon>Gigasporaceae</taxon>
        <taxon>Cetraspora</taxon>
    </lineage>
</organism>
<feature type="non-terminal residue" evidence="1">
    <location>
        <position position="1"/>
    </location>
</feature>
<keyword evidence="2" id="KW-1185">Reference proteome</keyword>
<dbReference type="EMBL" id="CAJVPW010009259">
    <property type="protein sequence ID" value="CAG8603185.1"/>
    <property type="molecule type" value="Genomic_DNA"/>
</dbReference>
<sequence length="90" mass="10254">DPSESYENKAIFCLKKEVYNSVNRKNTNLSIICKYNPRGYHSSIAEATKCQPIFSVAGKLVFVEKSVFVLCNKMNGTTKYKKILNLQVTR</sequence>
<reference evidence="1" key="1">
    <citation type="submission" date="2021-06" db="EMBL/GenBank/DDBJ databases">
        <authorList>
            <person name="Kallberg Y."/>
            <person name="Tangrot J."/>
            <person name="Rosling A."/>
        </authorList>
    </citation>
    <scope>NUCLEOTIDE SEQUENCE</scope>
    <source>
        <strain evidence="1">28 12/20/2015</strain>
    </source>
</reference>
<evidence type="ECO:0000313" key="1">
    <source>
        <dbReference type="EMBL" id="CAG8603185.1"/>
    </source>
</evidence>
<name>A0ACA9MP92_9GLOM</name>
<protein>
    <submittedName>
        <fullName evidence="1">10254_t:CDS:1</fullName>
    </submittedName>
</protein>
<gene>
    <name evidence="1" type="ORF">SPELUC_LOCUS7208</name>
</gene>
<proteinExistence type="predicted"/>